<accession>D4CXB8</accession>
<reference evidence="1 2" key="1">
    <citation type="submission" date="2010-02" db="EMBL/GenBank/DDBJ databases">
        <authorList>
            <person name="Weinstock G."/>
            <person name="Sodergren E."/>
            <person name="Clifton S."/>
            <person name="Fulton L."/>
            <person name="Fulton B."/>
            <person name="Courtney L."/>
            <person name="Fronick C."/>
            <person name="Harrison M."/>
            <person name="Strong C."/>
            <person name="Farmer C."/>
            <person name="Delahaunty K."/>
            <person name="Markovic C."/>
            <person name="Hall O."/>
            <person name="Minx P."/>
            <person name="Tomlinson C."/>
            <person name="Mitreva M."/>
            <person name="Nelson J."/>
            <person name="Hou S."/>
            <person name="Wollam A."/>
            <person name="Pepin K.H."/>
            <person name="Johnson M."/>
            <person name="Bhonagiri V."/>
            <person name="Zhang X."/>
            <person name="Suruliraj S."/>
            <person name="Warren W."/>
            <person name="Chinwalla A."/>
            <person name="Mardis E.R."/>
            <person name="Wilson R.K."/>
        </authorList>
    </citation>
    <scope>NUCLEOTIDE SEQUENCE [LARGE SCALE GENOMIC DNA]</scope>
    <source>
        <strain evidence="1 2">ATCC 33693</strain>
    </source>
</reference>
<dbReference type="Proteomes" id="UP000003748">
    <property type="component" value="Unassembled WGS sequence"/>
</dbReference>
<name>D4CXB8_9FUSO</name>
<dbReference type="GeneID" id="78420258"/>
<comment type="caution">
    <text evidence="1">The sequence shown here is derived from an EMBL/GenBank/DDBJ whole genome shotgun (WGS) entry which is preliminary data.</text>
</comment>
<organism evidence="1 2">
    <name type="scientific">Fusobacterium periodonticum ATCC 33693</name>
    <dbReference type="NCBI Taxonomy" id="546275"/>
    <lineage>
        <taxon>Bacteria</taxon>
        <taxon>Fusobacteriati</taxon>
        <taxon>Fusobacteriota</taxon>
        <taxon>Fusobacteriia</taxon>
        <taxon>Fusobacteriales</taxon>
        <taxon>Fusobacteriaceae</taxon>
        <taxon>Fusobacterium</taxon>
    </lineage>
</organism>
<evidence type="ECO:0000313" key="2">
    <source>
        <dbReference type="Proteomes" id="UP000003748"/>
    </source>
</evidence>
<proteinExistence type="predicted"/>
<dbReference type="STRING" id="546275.FUSPEROL_02079"/>
<dbReference type="EMBL" id="ACJY01000099">
    <property type="protein sequence ID" value="EFE86038.1"/>
    <property type="molecule type" value="Genomic_DNA"/>
</dbReference>
<dbReference type="AlphaFoldDB" id="D4CXB8"/>
<dbReference type="RefSeq" id="WP_005974770.1">
    <property type="nucleotide sequence ID" value="NZ_GG665898.1"/>
</dbReference>
<protein>
    <recommendedName>
        <fullName evidence="3">Nudix hydrolase domain-containing protein</fullName>
    </recommendedName>
</protein>
<evidence type="ECO:0000313" key="1">
    <source>
        <dbReference type="EMBL" id="EFE86038.1"/>
    </source>
</evidence>
<sequence length="181" mass="21222">MIIGNIKDVLLRNRENLIVMFIIKNSEGKYLITSNPYFNYYSLPCKYIQLTELEDNAKRDEAESIISTFLKQEFDFSGLITKYLEGLKCVANINGKLKRCNLICFEIKTDNDIKDALNKKVPFSPTEAYKFKQFYSFDDINTYSWNRLIDNNSLYFIYRSLDETEVPEINVELNLNLELGD</sequence>
<gene>
    <name evidence="1" type="ORF">FUSPEROL_02079</name>
</gene>
<evidence type="ECO:0008006" key="3">
    <source>
        <dbReference type="Google" id="ProtNLM"/>
    </source>
</evidence>
<dbReference type="HOGENOM" id="CLU_1487014_0_0_0"/>